<evidence type="ECO:0000313" key="7">
    <source>
        <dbReference type="Proteomes" id="UP000320390"/>
    </source>
</evidence>
<dbReference type="PROSITE" id="PS51257">
    <property type="entry name" value="PROKAR_LIPOPROTEIN"/>
    <property type="match status" value="1"/>
</dbReference>
<dbReference type="GO" id="GO:0004427">
    <property type="term" value="F:inorganic diphosphate phosphatase activity"/>
    <property type="evidence" value="ECO:0007669"/>
    <property type="project" value="UniProtKB-EC"/>
</dbReference>
<dbReference type="EC" id="3.6.1.1" evidence="2"/>
<dbReference type="Pfam" id="PF00719">
    <property type="entry name" value="Pyrophosphatase"/>
    <property type="match status" value="1"/>
</dbReference>
<evidence type="ECO:0000256" key="4">
    <source>
        <dbReference type="ARBA" id="ARBA00022801"/>
    </source>
</evidence>
<evidence type="ECO:0000256" key="2">
    <source>
        <dbReference type="ARBA" id="ARBA00012146"/>
    </source>
</evidence>
<gene>
    <name evidence="6" type="primary">ppa_2</name>
    <name evidence="6" type="ORF">Poly30_26100</name>
</gene>
<evidence type="ECO:0000256" key="1">
    <source>
        <dbReference type="ARBA" id="ARBA00001946"/>
    </source>
</evidence>
<dbReference type="Proteomes" id="UP000320390">
    <property type="component" value="Chromosome"/>
</dbReference>
<dbReference type="AlphaFoldDB" id="A0A518ESL6"/>
<dbReference type="Gene3D" id="3.90.80.10">
    <property type="entry name" value="Inorganic pyrophosphatase"/>
    <property type="match status" value="1"/>
</dbReference>
<dbReference type="RefSeq" id="WP_145197852.1">
    <property type="nucleotide sequence ID" value="NZ_CP036434.1"/>
</dbReference>
<sequence length="224" mass="24018">MTVRRQLQAYALLTFAVACGGIQPETRGVGAGVLPGATDYVRDFPARRADGAVNVVVEIPAGTDAKWEITKPDGQLAWEIEDGQPRVVRYLGYPGNYGMVPGTLLPKELGGDGDPLDVLVLGPAVERGTVIGVRVIGVLELLDGGERDDKLVAVLPGTPLGHLESLGQLDSEFPGVTSIVRTWFENYKGRGEDGQPRLVARGYADRARAEEILWASMEAFGARH</sequence>
<reference evidence="6 7" key="1">
    <citation type="submission" date="2019-02" db="EMBL/GenBank/DDBJ databases">
        <title>Deep-cultivation of Planctomycetes and their phenomic and genomic characterization uncovers novel biology.</title>
        <authorList>
            <person name="Wiegand S."/>
            <person name="Jogler M."/>
            <person name="Boedeker C."/>
            <person name="Pinto D."/>
            <person name="Vollmers J."/>
            <person name="Rivas-Marin E."/>
            <person name="Kohn T."/>
            <person name="Peeters S.H."/>
            <person name="Heuer A."/>
            <person name="Rast P."/>
            <person name="Oberbeckmann S."/>
            <person name="Bunk B."/>
            <person name="Jeske O."/>
            <person name="Meyerdierks A."/>
            <person name="Storesund J.E."/>
            <person name="Kallscheuer N."/>
            <person name="Luecker S."/>
            <person name="Lage O.M."/>
            <person name="Pohl T."/>
            <person name="Merkel B.J."/>
            <person name="Hornburger P."/>
            <person name="Mueller R.-W."/>
            <person name="Bruemmer F."/>
            <person name="Labrenz M."/>
            <person name="Spormann A.M."/>
            <person name="Op den Camp H."/>
            <person name="Overmann J."/>
            <person name="Amann R."/>
            <person name="Jetten M.S.M."/>
            <person name="Mascher T."/>
            <person name="Medema M.H."/>
            <person name="Devos D.P."/>
            <person name="Kaster A.-K."/>
            <person name="Ovreas L."/>
            <person name="Rohde M."/>
            <person name="Galperin M.Y."/>
            <person name="Jogler C."/>
        </authorList>
    </citation>
    <scope>NUCLEOTIDE SEQUENCE [LARGE SCALE GENOMIC DNA]</scope>
    <source>
        <strain evidence="6 7">Poly30</strain>
    </source>
</reference>
<dbReference type="GO" id="GO:0005737">
    <property type="term" value="C:cytoplasm"/>
    <property type="evidence" value="ECO:0007669"/>
    <property type="project" value="InterPro"/>
</dbReference>
<evidence type="ECO:0000313" key="6">
    <source>
        <dbReference type="EMBL" id="QDV07091.1"/>
    </source>
</evidence>
<protein>
    <recommendedName>
        <fullName evidence="2">inorganic diphosphatase</fullName>
        <ecNumber evidence="2">3.6.1.1</ecNumber>
    </recommendedName>
</protein>
<accession>A0A518ESL6</accession>
<dbReference type="EMBL" id="CP036434">
    <property type="protein sequence ID" value="QDV07091.1"/>
    <property type="molecule type" value="Genomic_DNA"/>
</dbReference>
<keyword evidence="7" id="KW-1185">Reference proteome</keyword>
<name>A0A518ESL6_9BACT</name>
<dbReference type="InterPro" id="IPR036649">
    <property type="entry name" value="Pyrophosphatase_sf"/>
</dbReference>
<evidence type="ECO:0000256" key="3">
    <source>
        <dbReference type="ARBA" id="ARBA00022723"/>
    </source>
</evidence>
<keyword evidence="4 6" id="KW-0378">Hydrolase</keyword>
<dbReference type="PANTHER" id="PTHR10286">
    <property type="entry name" value="INORGANIC PYROPHOSPHATASE"/>
    <property type="match status" value="1"/>
</dbReference>
<dbReference type="GO" id="GO:0006796">
    <property type="term" value="P:phosphate-containing compound metabolic process"/>
    <property type="evidence" value="ECO:0007669"/>
    <property type="project" value="InterPro"/>
</dbReference>
<dbReference type="GO" id="GO:0000287">
    <property type="term" value="F:magnesium ion binding"/>
    <property type="evidence" value="ECO:0007669"/>
    <property type="project" value="InterPro"/>
</dbReference>
<dbReference type="SUPFAM" id="SSF50324">
    <property type="entry name" value="Inorganic pyrophosphatase"/>
    <property type="match status" value="1"/>
</dbReference>
<dbReference type="OrthoDB" id="5187599at2"/>
<dbReference type="PROSITE" id="PS00387">
    <property type="entry name" value="PPASE"/>
    <property type="match status" value="1"/>
</dbReference>
<comment type="cofactor">
    <cofactor evidence="1">
        <name>Mg(2+)</name>
        <dbReference type="ChEBI" id="CHEBI:18420"/>
    </cofactor>
</comment>
<keyword evidence="3" id="KW-0479">Metal-binding</keyword>
<organism evidence="6 7">
    <name type="scientific">Saltatorellus ferox</name>
    <dbReference type="NCBI Taxonomy" id="2528018"/>
    <lineage>
        <taxon>Bacteria</taxon>
        <taxon>Pseudomonadati</taxon>
        <taxon>Planctomycetota</taxon>
        <taxon>Planctomycetia</taxon>
        <taxon>Planctomycetia incertae sedis</taxon>
        <taxon>Saltatorellus</taxon>
    </lineage>
</organism>
<dbReference type="InterPro" id="IPR008162">
    <property type="entry name" value="Pyrophosphatase"/>
</dbReference>
<keyword evidence="5" id="KW-0460">Magnesium</keyword>
<evidence type="ECO:0000256" key="5">
    <source>
        <dbReference type="ARBA" id="ARBA00022842"/>
    </source>
</evidence>
<proteinExistence type="predicted"/>